<dbReference type="Gene3D" id="1.20.120.350">
    <property type="entry name" value="Voltage-gated potassium channels. Chain C"/>
    <property type="match status" value="1"/>
</dbReference>
<evidence type="ECO:0000256" key="6">
    <source>
        <dbReference type="SAM" id="MobiDB-lite"/>
    </source>
</evidence>
<evidence type="ECO:0000313" key="10">
    <source>
        <dbReference type="Proteomes" id="UP001178507"/>
    </source>
</evidence>
<dbReference type="Gene3D" id="1.10.287.70">
    <property type="match status" value="1"/>
</dbReference>
<evidence type="ECO:0000259" key="8">
    <source>
        <dbReference type="PROSITE" id="PS50222"/>
    </source>
</evidence>
<dbReference type="PROSITE" id="PS00018">
    <property type="entry name" value="EF_HAND_1"/>
    <property type="match status" value="1"/>
</dbReference>
<keyword evidence="3" id="KW-0106">Calcium</keyword>
<dbReference type="InterPro" id="IPR018247">
    <property type="entry name" value="EF_Hand_1_Ca_BS"/>
</dbReference>
<dbReference type="SMART" id="SM00054">
    <property type="entry name" value="EFh"/>
    <property type="match status" value="2"/>
</dbReference>
<feature type="transmembrane region" description="Helical" evidence="7">
    <location>
        <begin position="148"/>
        <end position="174"/>
    </location>
</feature>
<accession>A0AA36I717</accession>
<sequence>MPGAKEAEEDPDRLSLQIVKSPWFDKCCAILICLNALTIGLEVELVAYGLAPSGSTGFRIIQVAFCVLFAAELAMRMAAFRMRFLTDRIDKPWNIFDTIIVSLSTVELVLTMIFQDSTATLSVVRFARIIRVARIIRMTRFLRQLRTLVYTILHTLSSLCWTALVMLIIIYLFAVSITESSLEFSLRQPTHSDDLDELIRNFGTLERTAYTLFKSVCGGVSWGEPASSLFLLGPFYVFLMLLYVMFMLFCMANVVTGFFCEHAFEMAQADKDQVIMDQIRQREEHICSFKVLFGHVDEDDCQSITFEQLEELLAREDMQAYLALLDITVESSSNMFKLLDTDGSGELSVEEFVDGLLRLKGQAKTIDLVGLRHDIRRQAVVMADFMVFVEEQFDTILGNAGGPLPSPAEREPVSRRITQGTQGTQKQRKSTWAPIRRTTVSGP</sequence>
<evidence type="ECO:0000256" key="1">
    <source>
        <dbReference type="ARBA" id="ARBA00004141"/>
    </source>
</evidence>
<dbReference type="Gene3D" id="1.10.238.10">
    <property type="entry name" value="EF-hand"/>
    <property type="match status" value="1"/>
</dbReference>
<feature type="compositionally biased region" description="Low complexity" evidence="6">
    <location>
        <begin position="415"/>
        <end position="425"/>
    </location>
</feature>
<gene>
    <name evidence="9" type="ORF">EVOR1521_LOCUS9101</name>
</gene>
<dbReference type="SUPFAM" id="SSF81324">
    <property type="entry name" value="Voltage-gated potassium channels"/>
    <property type="match status" value="1"/>
</dbReference>
<comment type="caution">
    <text evidence="9">The sequence shown here is derived from an EMBL/GenBank/DDBJ whole genome shotgun (WGS) entry which is preliminary data.</text>
</comment>
<evidence type="ECO:0000256" key="2">
    <source>
        <dbReference type="ARBA" id="ARBA00022692"/>
    </source>
</evidence>
<keyword evidence="10" id="KW-1185">Reference proteome</keyword>
<feature type="region of interest" description="Disordered" evidence="6">
    <location>
        <begin position="399"/>
        <end position="443"/>
    </location>
</feature>
<dbReference type="InterPro" id="IPR027359">
    <property type="entry name" value="Volt_channel_dom_sf"/>
</dbReference>
<dbReference type="GO" id="GO:0005509">
    <property type="term" value="F:calcium ion binding"/>
    <property type="evidence" value="ECO:0007669"/>
    <property type="project" value="InterPro"/>
</dbReference>
<protein>
    <recommendedName>
        <fullName evidence="8">EF-hand domain-containing protein</fullName>
    </recommendedName>
</protein>
<dbReference type="GO" id="GO:0001518">
    <property type="term" value="C:voltage-gated sodium channel complex"/>
    <property type="evidence" value="ECO:0007669"/>
    <property type="project" value="TreeGrafter"/>
</dbReference>
<dbReference type="PANTHER" id="PTHR10037:SF62">
    <property type="entry name" value="SODIUM CHANNEL PROTEIN 60E"/>
    <property type="match status" value="1"/>
</dbReference>
<name>A0AA36I717_9DINO</name>
<dbReference type="SUPFAM" id="SSF47473">
    <property type="entry name" value="EF-hand"/>
    <property type="match status" value="1"/>
</dbReference>
<dbReference type="PROSITE" id="PS50222">
    <property type="entry name" value="EF_HAND_2"/>
    <property type="match status" value="1"/>
</dbReference>
<dbReference type="EMBL" id="CAUJNA010000806">
    <property type="protein sequence ID" value="CAJ1381398.1"/>
    <property type="molecule type" value="Genomic_DNA"/>
</dbReference>
<dbReference type="InterPro" id="IPR011992">
    <property type="entry name" value="EF-hand-dom_pair"/>
</dbReference>
<evidence type="ECO:0000256" key="4">
    <source>
        <dbReference type="ARBA" id="ARBA00022989"/>
    </source>
</evidence>
<keyword evidence="4 7" id="KW-1133">Transmembrane helix</keyword>
<evidence type="ECO:0000256" key="3">
    <source>
        <dbReference type="ARBA" id="ARBA00022837"/>
    </source>
</evidence>
<proteinExistence type="predicted"/>
<evidence type="ECO:0000256" key="7">
    <source>
        <dbReference type="SAM" id="Phobius"/>
    </source>
</evidence>
<dbReference type="AlphaFoldDB" id="A0AA36I717"/>
<evidence type="ECO:0000256" key="5">
    <source>
        <dbReference type="ARBA" id="ARBA00023136"/>
    </source>
</evidence>
<dbReference type="Proteomes" id="UP001178507">
    <property type="component" value="Unassembled WGS sequence"/>
</dbReference>
<organism evidence="9 10">
    <name type="scientific">Effrenium voratum</name>
    <dbReference type="NCBI Taxonomy" id="2562239"/>
    <lineage>
        <taxon>Eukaryota</taxon>
        <taxon>Sar</taxon>
        <taxon>Alveolata</taxon>
        <taxon>Dinophyceae</taxon>
        <taxon>Suessiales</taxon>
        <taxon>Symbiodiniaceae</taxon>
        <taxon>Effrenium</taxon>
    </lineage>
</organism>
<dbReference type="InterPro" id="IPR005821">
    <property type="entry name" value="Ion_trans_dom"/>
</dbReference>
<keyword evidence="5 7" id="KW-0472">Membrane</keyword>
<dbReference type="Pfam" id="PF00520">
    <property type="entry name" value="Ion_trans"/>
    <property type="match status" value="1"/>
</dbReference>
<feature type="transmembrane region" description="Helical" evidence="7">
    <location>
        <begin position="235"/>
        <end position="259"/>
    </location>
</feature>
<dbReference type="GO" id="GO:0005248">
    <property type="term" value="F:voltage-gated sodium channel activity"/>
    <property type="evidence" value="ECO:0007669"/>
    <property type="project" value="TreeGrafter"/>
</dbReference>
<dbReference type="InterPro" id="IPR043203">
    <property type="entry name" value="VGCC_Ca_Na"/>
</dbReference>
<feature type="transmembrane region" description="Helical" evidence="7">
    <location>
        <begin position="57"/>
        <end position="75"/>
    </location>
</feature>
<dbReference type="InterPro" id="IPR002048">
    <property type="entry name" value="EF_hand_dom"/>
</dbReference>
<keyword evidence="2 7" id="KW-0812">Transmembrane</keyword>
<dbReference type="PANTHER" id="PTHR10037">
    <property type="entry name" value="VOLTAGE-GATED CATION CHANNEL CALCIUM AND SODIUM"/>
    <property type="match status" value="1"/>
</dbReference>
<feature type="domain" description="EF-hand" evidence="8">
    <location>
        <begin position="327"/>
        <end position="362"/>
    </location>
</feature>
<comment type="subcellular location">
    <subcellularLocation>
        <location evidence="1">Membrane</location>
        <topology evidence="1">Multi-pass membrane protein</topology>
    </subcellularLocation>
</comment>
<evidence type="ECO:0000313" key="9">
    <source>
        <dbReference type="EMBL" id="CAJ1381398.1"/>
    </source>
</evidence>
<reference evidence="9" key="1">
    <citation type="submission" date="2023-08" db="EMBL/GenBank/DDBJ databases">
        <authorList>
            <person name="Chen Y."/>
            <person name="Shah S."/>
            <person name="Dougan E. K."/>
            <person name="Thang M."/>
            <person name="Chan C."/>
        </authorList>
    </citation>
    <scope>NUCLEOTIDE SEQUENCE</scope>
</reference>